<dbReference type="GO" id="GO:0016757">
    <property type="term" value="F:glycosyltransferase activity"/>
    <property type="evidence" value="ECO:0007669"/>
    <property type="project" value="UniProtKB-KW"/>
</dbReference>
<dbReference type="PANTHER" id="PTHR12526:SF629">
    <property type="entry name" value="TEICHURONIC ACID BIOSYNTHESIS GLYCOSYLTRANSFERASE TUAH-RELATED"/>
    <property type="match status" value="1"/>
</dbReference>
<accession>A0A151B5H8</accession>
<keyword evidence="5" id="KW-0167">Capsid protein</keyword>
<dbReference type="EMBL" id="LTBA01000006">
    <property type="protein sequence ID" value="KYH35136.1"/>
    <property type="molecule type" value="Genomic_DNA"/>
</dbReference>
<dbReference type="STRING" id="1121338.CLTEP_09560"/>
<feature type="domain" description="Glycosyl transferase family 1" evidence="3">
    <location>
        <begin position="181"/>
        <end position="343"/>
    </location>
</feature>
<feature type="domain" description="Glycosyltransferase subfamily 4-like N-terminal" evidence="4">
    <location>
        <begin position="24"/>
        <end position="170"/>
    </location>
</feature>
<evidence type="ECO:0000313" key="6">
    <source>
        <dbReference type="Proteomes" id="UP000075531"/>
    </source>
</evidence>
<dbReference type="Pfam" id="PF00534">
    <property type="entry name" value="Glycos_transf_1"/>
    <property type="match status" value="1"/>
</dbReference>
<evidence type="ECO:0000256" key="1">
    <source>
        <dbReference type="ARBA" id="ARBA00022676"/>
    </source>
</evidence>
<dbReference type="InterPro" id="IPR001296">
    <property type="entry name" value="Glyco_trans_1"/>
</dbReference>
<sequence length="370" mass="42684">MSIKVCHISTVHRAFDIRIFHKECKTLSKYGYDVSFIVTHDKNESVDGVNIIPLSQNQNRFVRIFKKTFEAYKKAKKINADIYHFHDPELIFIGLLLKLKGKKVIYDVHEDVPMQILTKEWLGWKGFRKAISFLYSGIEKLTTKAFDGIITVTPGISKKFPSDKVEVIRNLPIISIIDRAKKIDIEHDKPVIVYAGGLTEIRGIKEIIKAVGILKGEIELWLLGTWEDSKYESECMQLEGWNYTRYFGHKKQEDVYSYIKASDIGIINFLPVPNHVGALPNKVFEYMACGVPIIMSNFPYWKNEFGKFGIMADPEEPVDIAEKIIYLINDYDKLNELGEIGRKEIEDKYSWEAESKKLIKVYEKIGGKND</sequence>
<evidence type="ECO:0000259" key="3">
    <source>
        <dbReference type="Pfam" id="PF00534"/>
    </source>
</evidence>
<dbReference type="SUPFAM" id="SSF53756">
    <property type="entry name" value="UDP-Glycosyltransferase/glycogen phosphorylase"/>
    <property type="match status" value="1"/>
</dbReference>
<dbReference type="Pfam" id="PF13439">
    <property type="entry name" value="Glyco_transf_4"/>
    <property type="match status" value="1"/>
</dbReference>
<proteinExistence type="predicted"/>
<dbReference type="Gene3D" id="3.40.50.2000">
    <property type="entry name" value="Glycogen Phosphorylase B"/>
    <property type="match status" value="2"/>
</dbReference>
<dbReference type="Proteomes" id="UP000075531">
    <property type="component" value="Unassembled WGS sequence"/>
</dbReference>
<dbReference type="CDD" id="cd03794">
    <property type="entry name" value="GT4_WbuB-like"/>
    <property type="match status" value="1"/>
</dbReference>
<dbReference type="PANTHER" id="PTHR12526">
    <property type="entry name" value="GLYCOSYLTRANSFERASE"/>
    <property type="match status" value="1"/>
</dbReference>
<protein>
    <submittedName>
        <fullName evidence="5">Spore coat protein SA</fullName>
        <ecNumber evidence="5">2.4.-.-</ecNumber>
    </submittedName>
</protein>
<dbReference type="RefSeq" id="WP_066823314.1">
    <property type="nucleotide sequence ID" value="NZ_LTBA01000006.1"/>
</dbReference>
<dbReference type="OrthoDB" id="9813214at2"/>
<dbReference type="AlphaFoldDB" id="A0A151B5H8"/>
<name>A0A151B5H8_9CLOT</name>
<evidence type="ECO:0000313" key="5">
    <source>
        <dbReference type="EMBL" id="KYH35136.1"/>
    </source>
</evidence>
<dbReference type="EC" id="2.4.-.-" evidence="5"/>
<evidence type="ECO:0000256" key="2">
    <source>
        <dbReference type="ARBA" id="ARBA00022679"/>
    </source>
</evidence>
<organism evidence="5 6">
    <name type="scientific">Clostridium tepidiprofundi DSM 19306</name>
    <dbReference type="NCBI Taxonomy" id="1121338"/>
    <lineage>
        <taxon>Bacteria</taxon>
        <taxon>Bacillati</taxon>
        <taxon>Bacillota</taxon>
        <taxon>Clostridia</taxon>
        <taxon>Eubacteriales</taxon>
        <taxon>Clostridiaceae</taxon>
        <taxon>Clostridium</taxon>
    </lineage>
</organism>
<comment type="caution">
    <text evidence="5">The sequence shown here is derived from an EMBL/GenBank/DDBJ whole genome shotgun (WGS) entry which is preliminary data.</text>
</comment>
<gene>
    <name evidence="5" type="primary">cotSA_1</name>
    <name evidence="5" type="ORF">CLTEP_09560</name>
</gene>
<evidence type="ECO:0000259" key="4">
    <source>
        <dbReference type="Pfam" id="PF13439"/>
    </source>
</evidence>
<dbReference type="PATRIC" id="fig|1121338.3.peg.986"/>
<dbReference type="InterPro" id="IPR028098">
    <property type="entry name" value="Glyco_trans_4-like_N"/>
</dbReference>
<reference evidence="5 6" key="1">
    <citation type="submission" date="2016-02" db="EMBL/GenBank/DDBJ databases">
        <title>Genome sequence of Clostridium tepidiprofundi DSM 19306.</title>
        <authorList>
            <person name="Poehlein A."/>
            <person name="Daniel R."/>
        </authorList>
    </citation>
    <scope>NUCLEOTIDE SEQUENCE [LARGE SCALE GENOMIC DNA]</scope>
    <source>
        <strain evidence="5 6">DSM 19306</strain>
    </source>
</reference>
<keyword evidence="5" id="KW-0946">Virion</keyword>
<keyword evidence="2 5" id="KW-0808">Transferase</keyword>
<keyword evidence="6" id="KW-1185">Reference proteome</keyword>
<keyword evidence="1 5" id="KW-0328">Glycosyltransferase</keyword>